<keyword evidence="3" id="KW-1185">Reference proteome</keyword>
<feature type="region of interest" description="Disordered" evidence="1">
    <location>
        <begin position="168"/>
        <end position="187"/>
    </location>
</feature>
<comment type="caution">
    <text evidence="2">The sequence shown here is derived from an EMBL/GenBank/DDBJ whole genome shotgun (WGS) entry which is preliminary data.</text>
</comment>
<feature type="region of interest" description="Disordered" evidence="1">
    <location>
        <begin position="96"/>
        <end position="115"/>
    </location>
</feature>
<name>A0A4Z2D1M5_SCHJA</name>
<organism evidence="2 3">
    <name type="scientific">Schistosoma japonicum</name>
    <name type="common">Blood fluke</name>
    <dbReference type="NCBI Taxonomy" id="6182"/>
    <lineage>
        <taxon>Eukaryota</taxon>
        <taxon>Metazoa</taxon>
        <taxon>Spiralia</taxon>
        <taxon>Lophotrochozoa</taxon>
        <taxon>Platyhelminthes</taxon>
        <taxon>Trematoda</taxon>
        <taxon>Digenea</taxon>
        <taxon>Strigeidida</taxon>
        <taxon>Schistosomatoidea</taxon>
        <taxon>Schistosomatidae</taxon>
        <taxon>Schistosoma</taxon>
    </lineage>
</organism>
<feature type="compositionally biased region" description="Acidic residues" evidence="1">
    <location>
        <begin position="102"/>
        <end position="114"/>
    </location>
</feature>
<dbReference type="OrthoDB" id="1562946at2759"/>
<feature type="compositionally biased region" description="Basic residues" evidence="1">
    <location>
        <begin position="170"/>
        <end position="187"/>
    </location>
</feature>
<dbReference type="AlphaFoldDB" id="A0A4Z2D1M5"/>
<gene>
    <name evidence="2" type="ORF">EWB00_005759</name>
</gene>
<evidence type="ECO:0000313" key="3">
    <source>
        <dbReference type="Proteomes" id="UP000311919"/>
    </source>
</evidence>
<evidence type="ECO:0000256" key="1">
    <source>
        <dbReference type="SAM" id="MobiDB-lite"/>
    </source>
</evidence>
<protein>
    <submittedName>
        <fullName evidence="2">Uncharacterized protein</fullName>
    </submittedName>
</protein>
<proteinExistence type="predicted"/>
<sequence>MITSSRLLSNQCNTSNWTMKQFKKRIKLLHNNKFKQKSATICVEPSKELQSIDSFESHSHYHTMKEASNEKHFMNTSIDNISLQLSSMASTSLNECNNIEEKDNDDDDDDDDDDRMYHAKITNLDEDELDKILPNESINTIDYVNTILNKSNNDNCWTTVDHKPYDYHHHPPPPHHHHHHDHDQHQHHHRYLHQRQHYDKYSLNQLTSLNNQLSTSDIYSIFTSYDKLNDNSKLSFNLNNQYSLSLNKSIINNQLNKSTLITTITTKTNQLIQKYFHKSKTLSTIEMNDYFNNKKNSSECFNAQQSPCKTLNRPKSYYNQETNHKTTDNLNNSSNHINIDHINSLTSLTSSNCNNDYTSKEINTLNQSHQLINNIPDTLTVNNTNRLLDNSPHRSTSLIRYQQYDSHYHPIEQSIDHDVSLSFMPTLLHFDSKSSSLSKESGGKKFLHFLQRGFQSKRPKSMVKSERQRNTTNRSDYVFNSDHFLPRSSSVHSNHMAVLCLGEQIQLPRDLYNAFSLKPTEFSLTSNGTNDENVDDVGHLVQICNIDPSLIGNNCSYYFQASSIQLNSSFKQINDAQCSRLEHNTKFINNENFLKINSSNLIQSTNDSQGNIKEIVNIPFVIHNYSCSSALERDRWVQL</sequence>
<reference evidence="2 3" key="1">
    <citation type="submission" date="2019-03" db="EMBL/GenBank/DDBJ databases">
        <title>An improved genome assembly of the fluke Schistosoma japonicum.</title>
        <authorList>
            <person name="Hu W."/>
            <person name="Luo F."/>
            <person name="Yin M."/>
            <person name="Mo X."/>
            <person name="Sun C."/>
            <person name="Wu Q."/>
            <person name="Zhu B."/>
            <person name="Xiang M."/>
            <person name="Wang J."/>
            <person name="Wang Y."/>
            <person name="Zhang T."/>
            <person name="Xu B."/>
            <person name="Zheng H."/>
            <person name="Feng Z."/>
        </authorList>
    </citation>
    <scope>NUCLEOTIDE SEQUENCE [LARGE SCALE GENOMIC DNA]</scope>
    <source>
        <strain evidence="2">HuSjv2</strain>
        <tissue evidence="2">Worms</tissue>
    </source>
</reference>
<evidence type="ECO:0000313" key="2">
    <source>
        <dbReference type="EMBL" id="TNN10090.1"/>
    </source>
</evidence>
<dbReference type="Proteomes" id="UP000311919">
    <property type="component" value="Unassembled WGS sequence"/>
</dbReference>
<accession>A0A4Z2D1M5</accession>
<dbReference type="EMBL" id="SKCS01000376">
    <property type="protein sequence ID" value="TNN10090.1"/>
    <property type="molecule type" value="Genomic_DNA"/>
</dbReference>